<feature type="repeat" description="ANK" evidence="13">
    <location>
        <begin position="252"/>
        <end position="284"/>
    </location>
</feature>
<feature type="transmembrane region" description="Helical" evidence="14">
    <location>
        <begin position="433"/>
        <end position="453"/>
    </location>
</feature>
<dbReference type="GO" id="GO:0098703">
    <property type="term" value="P:calcium ion import across plasma membrane"/>
    <property type="evidence" value="ECO:0007669"/>
    <property type="project" value="TreeGrafter"/>
</dbReference>
<dbReference type="InterPro" id="IPR005821">
    <property type="entry name" value="Ion_trans_dom"/>
</dbReference>
<dbReference type="InterPro" id="IPR002110">
    <property type="entry name" value="Ankyrin_rpt"/>
</dbReference>
<feature type="repeat" description="ANK" evidence="13">
    <location>
        <begin position="151"/>
        <end position="183"/>
    </location>
</feature>
<dbReference type="Pfam" id="PF00520">
    <property type="entry name" value="Ion_trans"/>
    <property type="match status" value="1"/>
</dbReference>
<feature type="transmembrane region" description="Helical" evidence="14">
    <location>
        <begin position="543"/>
        <end position="565"/>
    </location>
</feature>
<keyword evidence="10" id="KW-0406">Ion transport</keyword>
<feature type="transmembrane region" description="Helical" evidence="14">
    <location>
        <begin position="616"/>
        <end position="636"/>
    </location>
</feature>
<organism evidence="16 17">
    <name type="scientific">Pristionchus fissidentatus</name>
    <dbReference type="NCBI Taxonomy" id="1538716"/>
    <lineage>
        <taxon>Eukaryota</taxon>
        <taxon>Metazoa</taxon>
        <taxon>Ecdysozoa</taxon>
        <taxon>Nematoda</taxon>
        <taxon>Chromadorea</taxon>
        <taxon>Rhabditida</taxon>
        <taxon>Rhabditina</taxon>
        <taxon>Diplogasteromorpha</taxon>
        <taxon>Diplogasteroidea</taxon>
        <taxon>Neodiplogasteridae</taxon>
        <taxon>Pristionchus</taxon>
    </lineage>
</organism>
<evidence type="ECO:0000256" key="11">
    <source>
        <dbReference type="ARBA" id="ARBA00023136"/>
    </source>
</evidence>
<dbReference type="SUPFAM" id="SSF48403">
    <property type="entry name" value="Ankyrin repeat"/>
    <property type="match status" value="1"/>
</dbReference>
<dbReference type="PANTHER" id="PTHR10582">
    <property type="entry name" value="TRANSIENT RECEPTOR POTENTIAL ION CHANNEL PROTEIN"/>
    <property type="match status" value="1"/>
</dbReference>
<evidence type="ECO:0000256" key="1">
    <source>
        <dbReference type="ARBA" id="ARBA00004651"/>
    </source>
</evidence>
<keyword evidence="12" id="KW-0407">Ion channel</keyword>
<keyword evidence="2" id="KW-0813">Transport</keyword>
<evidence type="ECO:0000256" key="14">
    <source>
        <dbReference type="SAM" id="Phobius"/>
    </source>
</evidence>
<feature type="transmembrane region" description="Helical" evidence="14">
    <location>
        <begin position="465"/>
        <end position="490"/>
    </location>
</feature>
<dbReference type="SMART" id="SM00248">
    <property type="entry name" value="ANK"/>
    <property type="match status" value="5"/>
</dbReference>
<feature type="transmembrane region" description="Helical" evidence="14">
    <location>
        <begin position="502"/>
        <end position="522"/>
    </location>
</feature>
<evidence type="ECO:0000313" key="16">
    <source>
        <dbReference type="EMBL" id="GMT23601.1"/>
    </source>
</evidence>
<keyword evidence="8" id="KW-0106">Calcium</keyword>
<dbReference type="Gene3D" id="1.10.287.70">
    <property type="match status" value="1"/>
</dbReference>
<reference evidence="16" key="1">
    <citation type="submission" date="2023-10" db="EMBL/GenBank/DDBJ databases">
        <title>Genome assembly of Pristionchus species.</title>
        <authorList>
            <person name="Yoshida K."/>
            <person name="Sommer R.J."/>
        </authorList>
    </citation>
    <scope>NUCLEOTIDE SEQUENCE</scope>
    <source>
        <strain evidence="16">RS5133</strain>
    </source>
</reference>
<dbReference type="PANTHER" id="PTHR10582:SF28">
    <property type="entry name" value="NANCHUNG, ISOFORM B"/>
    <property type="match status" value="1"/>
</dbReference>
<dbReference type="Proteomes" id="UP001432322">
    <property type="component" value="Unassembled WGS sequence"/>
</dbReference>
<evidence type="ECO:0000256" key="7">
    <source>
        <dbReference type="ARBA" id="ARBA00022737"/>
    </source>
</evidence>
<comment type="caution">
    <text evidence="16">The sequence shown here is derived from an EMBL/GenBank/DDBJ whole genome shotgun (WGS) entry which is preliminary data.</text>
</comment>
<dbReference type="EMBL" id="BTSY01000004">
    <property type="protein sequence ID" value="GMT23601.1"/>
    <property type="molecule type" value="Genomic_DNA"/>
</dbReference>
<dbReference type="Pfam" id="PF12796">
    <property type="entry name" value="Ank_2"/>
    <property type="match status" value="2"/>
</dbReference>
<sequence length="749" mass="85989">MGIASSTVTAGIKAQVNNQSNAMYKLADMSGNGILADLAKEACKSGKNESLDAAILEKVTPFLYNDGQGELISLDKVLAQRHAERTGGILPPSPLNKYVCWNVDMRGAVGETILHVCFLSGLPKHMKLLSERLIYIFPKTINDFYINDEYYGETALHMGIVSEDPEIVRFLLKCGSDVNARCTGNFFTCDDQKSSRTDSVTEEHCILNKKTAYPGHLYWGEFPLAFAACLSQVECFRMLVAQGADLNAQDSNGNTVLHICTIRENTLMFKLALSLGANLHIQNRQKLTPLTLSAYMAKKTMMEFITEEERVVDWTYGRVRQALYPLEHIDSIHPGKGKINRNSALALAVYGESDNHLLLLPDLLEKLVQRKWTTYGRKTLYKQFFWFVLYFLSIMVCFMLRPTPFERNEVNNDLICLLELGQIHWSELSPKTYTYHILNLVSTIGAALYVYQLHSHIRNVGWNMYFLSLSGFPAKVIFLISCALTVFNFTFRLFCFDEIEDIVWIIIVQLTAIKFLFFCRGFKSVGPFVLMLYKIILRDLIRFLLIYLVIVIGFSQAFYIIFLGYKREGPKDEQKESIMRNVPESYVRMFIMSLTEFATFFEQLEDCELTELGKLMFVIYMLLVTILLINMLIASMTNTYQQVSGNSLEWIRQWAAIVLMMEQSFDPKTRLYYQAKYSTPMEDGKRIALLLKTRMDDEEYEEECSGWKHRRRKFREELRRKKTSSGGAAMHIPTLNFFTPRGSSKEAPK</sequence>
<keyword evidence="17" id="KW-1185">Reference proteome</keyword>
<gene>
    <name evidence="16" type="ORF">PFISCL1PPCAC_14898</name>
</gene>
<evidence type="ECO:0000256" key="8">
    <source>
        <dbReference type="ARBA" id="ARBA00022837"/>
    </source>
</evidence>
<evidence type="ECO:0000256" key="5">
    <source>
        <dbReference type="ARBA" id="ARBA00022673"/>
    </source>
</evidence>
<evidence type="ECO:0000256" key="9">
    <source>
        <dbReference type="ARBA" id="ARBA00022989"/>
    </source>
</evidence>
<keyword evidence="11 14" id="KW-0472">Membrane</keyword>
<evidence type="ECO:0000256" key="12">
    <source>
        <dbReference type="ARBA" id="ARBA00023303"/>
    </source>
</evidence>
<evidence type="ECO:0000256" key="10">
    <source>
        <dbReference type="ARBA" id="ARBA00023065"/>
    </source>
</evidence>
<feature type="transmembrane region" description="Helical" evidence="14">
    <location>
        <begin position="384"/>
        <end position="401"/>
    </location>
</feature>
<dbReference type="InterPro" id="IPR024862">
    <property type="entry name" value="TRPV"/>
</dbReference>
<name>A0AAV5VYN3_9BILA</name>
<evidence type="ECO:0000256" key="3">
    <source>
        <dbReference type="ARBA" id="ARBA00022475"/>
    </source>
</evidence>
<evidence type="ECO:0000256" key="4">
    <source>
        <dbReference type="ARBA" id="ARBA00022568"/>
    </source>
</evidence>
<proteinExistence type="predicted"/>
<keyword evidence="4" id="KW-0109">Calcium transport</keyword>
<evidence type="ECO:0000256" key="13">
    <source>
        <dbReference type="PROSITE-ProRule" id="PRU00023"/>
    </source>
</evidence>
<dbReference type="AlphaFoldDB" id="A0AAV5VYN3"/>
<evidence type="ECO:0000256" key="6">
    <source>
        <dbReference type="ARBA" id="ARBA00022692"/>
    </source>
</evidence>
<keyword evidence="6 14" id="KW-0812">Transmembrane</keyword>
<dbReference type="PROSITE" id="PS50088">
    <property type="entry name" value="ANK_REPEAT"/>
    <property type="match status" value="3"/>
</dbReference>
<evidence type="ECO:0000259" key="15">
    <source>
        <dbReference type="Pfam" id="PF00520"/>
    </source>
</evidence>
<keyword evidence="5" id="KW-0107">Calcium channel</keyword>
<evidence type="ECO:0000313" key="17">
    <source>
        <dbReference type="Proteomes" id="UP001432322"/>
    </source>
</evidence>
<dbReference type="GO" id="GO:0005262">
    <property type="term" value="F:calcium channel activity"/>
    <property type="evidence" value="ECO:0007669"/>
    <property type="project" value="UniProtKB-KW"/>
</dbReference>
<keyword evidence="13" id="KW-0040">ANK repeat</keyword>
<feature type="domain" description="Ion transport" evidence="15">
    <location>
        <begin position="384"/>
        <end position="643"/>
    </location>
</feature>
<keyword evidence="7" id="KW-0677">Repeat</keyword>
<accession>A0AAV5VYN3</accession>
<dbReference type="GO" id="GO:0005886">
    <property type="term" value="C:plasma membrane"/>
    <property type="evidence" value="ECO:0007669"/>
    <property type="project" value="UniProtKB-SubCell"/>
</dbReference>
<protein>
    <recommendedName>
        <fullName evidence="15">Ion transport domain-containing protein</fullName>
    </recommendedName>
</protein>
<dbReference type="PROSITE" id="PS50297">
    <property type="entry name" value="ANK_REP_REGION"/>
    <property type="match status" value="2"/>
</dbReference>
<keyword evidence="3" id="KW-1003">Cell membrane</keyword>
<comment type="subcellular location">
    <subcellularLocation>
        <location evidence="1">Cell membrane</location>
        <topology evidence="1">Multi-pass membrane protein</topology>
    </subcellularLocation>
</comment>
<dbReference type="InterPro" id="IPR036770">
    <property type="entry name" value="Ankyrin_rpt-contain_sf"/>
</dbReference>
<feature type="repeat" description="ANK" evidence="13">
    <location>
        <begin position="219"/>
        <end position="251"/>
    </location>
</feature>
<dbReference type="Gene3D" id="1.25.40.20">
    <property type="entry name" value="Ankyrin repeat-containing domain"/>
    <property type="match status" value="1"/>
</dbReference>
<keyword evidence="9 14" id="KW-1133">Transmembrane helix</keyword>
<evidence type="ECO:0000256" key="2">
    <source>
        <dbReference type="ARBA" id="ARBA00022448"/>
    </source>
</evidence>